<dbReference type="CDD" id="cd00063">
    <property type="entry name" value="FN3"/>
    <property type="match status" value="2"/>
</dbReference>
<evidence type="ECO:0000313" key="6">
    <source>
        <dbReference type="EMBL" id="KAA1419498.1"/>
    </source>
</evidence>
<keyword evidence="3" id="KW-0119">Carbohydrate metabolism</keyword>
<dbReference type="SMART" id="SM00060">
    <property type="entry name" value="FN3"/>
    <property type="match status" value="3"/>
</dbReference>
<dbReference type="PROSITE" id="PS50853">
    <property type="entry name" value="FN3"/>
    <property type="match status" value="3"/>
</dbReference>
<gene>
    <name evidence="6" type="ORF">F0U44_13800</name>
</gene>
<keyword evidence="4" id="KW-0732">Signal</keyword>
<sequence>MDRAVRTALCILMAAATWTVGVAPARATVYQVAFNAQVGFDDLTLTNRMVNGTSDIVVLVSGPRAVSFLSLGGADLINAGHYCTEVGSIFSGGGSNEVRCEWPESVAVTSLDYVSSPTYTGGRSLYVAPLHGLGITSVSIEAGFTEVRIDGAEAELNVVADRFIYNTDEDLTISLDGENDDGPIADAHSNINALEVWTGSGDDVLSAYGRTGARLHGGEGDDTLSGWTGANVLDGGDGVDTVTYADSAGAVTVDLDGVADDGEAGEGDAVVDVENIVGGPGDDVLSGDSSANTLLGGSGDDFLIGGDGDDVLDGEAGANRLDGGPGLDTCRHATVAKAGCELPMVPTPPVDVDASATSTSASVSFSPGDDGGDPVVRFQASCTSSDGGTTRSAVGATSPIRVGNLDRGRTYGCRARAQNGVGWSVWSSPSTPFVVPAVPPRPPTEVTSTPAGALNVGASAEVGFAASYDGGSAVTTYQAQCGPTGDGVTRYVSGAAAPLTIDRLDAGREHTCRVRARNAVGWSGWSAASSAFFTGVGPPKAPSVEGVSPVGTTVVVSILASHDGGSPITGYQVTCSSTDGGTSRSAAGASSPLTVTRLSVGSTYRCRARVQNALGWSLWSPFSALFLGE</sequence>
<dbReference type="InterPro" id="IPR011049">
    <property type="entry name" value="Serralysin-like_metalloprot_C"/>
</dbReference>
<reference evidence="6 7" key="1">
    <citation type="submission" date="2019-09" db="EMBL/GenBank/DDBJ databases">
        <title>Nocardioides panacisoli sp. nov., isolated from the soil of a ginseng field.</title>
        <authorList>
            <person name="Cho C."/>
        </authorList>
    </citation>
    <scope>NUCLEOTIDE SEQUENCE [LARGE SCALE GENOMIC DNA]</scope>
    <source>
        <strain evidence="6 7">BN130099</strain>
    </source>
</reference>
<evidence type="ECO:0000256" key="1">
    <source>
        <dbReference type="ARBA" id="ARBA00022737"/>
    </source>
</evidence>
<evidence type="ECO:0000259" key="5">
    <source>
        <dbReference type="PROSITE" id="PS50853"/>
    </source>
</evidence>
<dbReference type="PRINTS" id="PR00313">
    <property type="entry name" value="CABNDNGRPT"/>
</dbReference>
<reference evidence="6 7" key="2">
    <citation type="submission" date="2019-09" db="EMBL/GenBank/DDBJ databases">
        <authorList>
            <person name="Jin C."/>
        </authorList>
    </citation>
    <scope>NUCLEOTIDE SEQUENCE [LARGE SCALE GENOMIC DNA]</scope>
    <source>
        <strain evidence="6 7">BN130099</strain>
    </source>
</reference>
<feature type="domain" description="Fibronectin type-III" evidence="5">
    <location>
        <begin position="439"/>
        <end position="537"/>
    </location>
</feature>
<dbReference type="Gene3D" id="2.60.40.10">
    <property type="entry name" value="Immunoglobulins"/>
    <property type="match status" value="3"/>
</dbReference>
<dbReference type="InterPro" id="IPR036116">
    <property type="entry name" value="FN3_sf"/>
</dbReference>
<name>A0A5B1LGZ2_9ACTN</name>
<dbReference type="Proteomes" id="UP000325003">
    <property type="component" value="Unassembled WGS sequence"/>
</dbReference>
<keyword evidence="7" id="KW-1185">Reference proteome</keyword>
<keyword evidence="2" id="KW-0326">Glycosidase</keyword>
<dbReference type="RefSeq" id="WP_149728832.1">
    <property type="nucleotide sequence ID" value="NZ_VUJV01000003.1"/>
</dbReference>
<dbReference type="PANTHER" id="PTHR13817">
    <property type="entry name" value="TITIN"/>
    <property type="match status" value="1"/>
</dbReference>
<dbReference type="GO" id="GO:0000272">
    <property type="term" value="P:polysaccharide catabolic process"/>
    <property type="evidence" value="ECO:0007669"/>
    <property type="project" value="UniProtKB-KW"/>
</dbReference>
<dbReference type="AlphaFoldDB" id="A0A5B1LGZ2"/>
<dbReference type="InterPro" id="IPR003961">
    <property type="entry name" value="FN3_dom"/>
</dbReference>
<keyword evidence="1" id="KW-0677">Repeat</keyword>
<dbReference type="Pfam" id="PF00353">
    <property type="entry name" value="HemolysinCabind"/>
    <property type="match status" value="2"/>
</dbReference>
<feature type="chain" id="PRO_5022912544" description="Fibronectin type-III domain-containing protein" evidence="4">
    <location>
        <begin position="28"/>
        <end position="629"/>
    </location>
</feature>
<dbReference type="SUPFAM" id="SSF49265">
    <property type="entry name" value="Fibronectin type III"/>
    <property type="match status" value="2"/>
</dbReference>
<protein>
    <recommendedName>
        <fullName evidence="5">Fibronectin type-III domain-containing protein</fullName>
    </recommendedName>
</protein>
<dbReference type="Pfam" id="PF00041">
    <property type="entry name" value="fn3"/>
    <property type="match status" value="2"/>
</dbReference>
<keyword evidence="2" id="KW-0378">Hydrolase</keyword>
<feature type="domain" description="Fibronectin type-III" evidence="5">
    <location>
        <begin position="538"/>
        <end position="629"/>
    </location>
</feature>
<comment type="caution">
    <text evidence="6">The sequence shown here is derived from an EMBL/GenBank/DDBJ whole genome shotgun (WGS) entry which is preliminary data.</text>
</comment>
<dbReference type="InterPro" id="IPR001343">
    <property type="entry name" value="Hemolysn_Ca-bd"/>
</dbReference>
<proteinExistence type="predicted"/>
<organism evidence="6 7">
    <name type="scientific">Nocardioides humilatus</name>
    <dbReference type="NCBI Taxonomy" id="2607660"/>
    <lineage>
        <taxon>Bacteria</taxon>
        <taxon>Bacillati</taxon>
        <taxon>Actinomycetota</taxon>
        <taxon>Actinomycetes</taxon>
        <taxon>Propionibacteriales</taxon>
        <taxon>Nocardioidaceae</taxon>
        <taxon>Nocardioides</taxon>
    </lineage>
</organism>
<evidence type="ECO:0000313" key="7">
    <source>
        <dbReference type="Proteomes" id="UP000325003"/>
    </source>
</evidence>
<dbReference type="GO" id="GO:0005509">
    <property type="term" value="F:calcium ion binding"/>
    <property type="evidence" value="ECO:0007669"/>
    <property type="project" value="InterPro"/>
</dbReference>
<dbReference type="InterPro" id="IPR013783">
    <property type="entry name" value="Ig-like_fold"/>
</dbReference>
<keyword evidence="3" id="KW-0624">Polysaccharide degradation</keyword>
<feature type="signal peptide" evidence="4">
    <location>
        <begin position="1"/>
        <end position="27"/>
    </location>
</feature>
<feature type="domain" description="Fibronectin type-III" evidence="5">
    <location>
        <begin position="345"/>
        <end position="438"/>
    </location>
</feature>
<accession>A0A5B1LGZ2</accession>
<dbReference type="GO" id="GO:0016798">
    <property type="term" value="F:hydrolase activity, acting on glycosyl bonds"/>
    <property type="evidence" value="ECO:0007669"/>
    <property type="project" value="UniProtKB-KW"/>
</dbReference>
<dbReference type="SUPFAM" id="SSF51120">
    <property type="entry name" value="beta-Roll"/>
    <property type="match status" value="2"/>
</dbReference>
<dbReference type="PANTHER" id="PTHR13817:SF73">
    <property type="entry name" value="FIBRONECTIN TYPE-III DOMAIN-CONTAINING PROTEIN"/>
    <property type="match status" value="1"/>
</dbReference>
<dbReference type="EMBL" id="VUJV01000003">
    <property type="protein sequence ID" value="KAA1419498.1"/>
    <property type="molecule type" value="Genomic_DNA"/>
</dbReference>
<evidence type="ECO:0000256" key="4">
    <source>
        <dbReference type="SAM" id="SignalP"/>
    </source>
</evidence>
<evidence type="ECO:0000256" key="2">
    <source>
        <dbReference type="ARBA" id="ARBA00023295"/>
    </source>
</evidence>
<evidence type="ECO:0000256" key="3">
    <source>
        <dbReference type="ARBA" id="ARBA00023326"/>
    </source>
</evidence>
<dbReference type="Gene3D" id="2.150.10.10">
    <property type="entry name" value="Serralysin-like metalloprotease, C-terminal"/>
    <property type="match status" value="2"/>
</dbReference>
<dbReference type="InterPro" id="IPR050964">
    <property type="entry name" value="Striated_Muscle_Regulatory"/>
</dbReference>